<keyword evidence="11" id="KW-0067">ATP-binding</keyword>
<evidence type="ECO:0000259" key="16">
    <source>
        <dbReference type="Pfam" id="PF00391"/>
    </source>
</evidence>
<dbReference type="Pfam" id="PF01326">
    <property type="entry name" value="PPDK_N"/>
    <property type="match status" value="1"/>
</dbReference>
<dbReference type="Pfam" id="PF00391">
    <property type="entry name" value="PEP-utilizers"/>
    <property type="match status" value="1"/>
</dbReference>
<dbReference type="STRING" id="206665.SAMN04488516_10740"/>
<dbReference type="Gene3D" id="3.30.1490.20">
    <property type="entry name" value="ATP-grasp fold, A domain"/>
    <property type="match status" value="1"/>
</dbReference>
<keyword evidence="20" id="KW-1185">Reference proteome</keyword>
<dbReference type="InterPro" id="IPR040442">
    <property type="entry name" value="Pyrv_kinase-like_dom_sf"/>
</dbReference>
<gene>
    <name evidence="19" type="ORF">SAMN04488516_10740</name>
</gene>
<dbReference type="Gene3D" id="3.30.470.20">
    <property type="entry name" value="ATP-grasp fold, B domain"/>
    <property type="match status" value="1"/>
</dbReference>
<reference evidence="19 20" key="1">
    <citation type="submission" date="2016-10" db="EMBL/GenBank/DDBJ databases">
        <authorList>
            <person name="de Groot N.N."/>
        </authorList>
    </citation>
    <scope>NUCLEOTIDE SEQUENCE [LARGE SCALE GENOMIC DNA]</scope>
    <source>
        <strain evidence="19 20">DSM 15269</strain>
    </source>
</reference>
<evidence type="ECO:0000256" key="13">
    <source>
        <dbReference type="ARBA" id="ARBA00033470"/>
    </source>
</evidence>
<sequence>MGKKTLEGAQKKQTKKGGKVKVSEKSSLSIKVSHSELEKLKQKLVLTGQEIKAIGVEAELLVGGKNYNTAIISTIENVRAPQFRAISSVAFHKVLDETKVNASLVRNIVDKEYDAIDWNDSEVNKDPEFLRNFVRRLARKIKEDGRRGKSQVKLRTFINNVVEGFATSPEGIDQLRKRSVMVQVAILSVDLPKDVEEGVRQAYRDICKEAGEENVPVAVRSSAAGEDSRKKAFAGLQDTYLNIVGENEVVQAYHWDCASAYNLRSMTYRREAILDALAKAEKTGNESIAIEAKKEWAIENTSLSVCIMRMINPVVSGTAFSADTATGCRGTDRKDLVSIDASYGLGEAVVSGMVTPDKFYVFQRDDGEEVVIRFMGFKDKKIVYDEEGSGTKVVKVPEDIACRWALSLAQAEMVAKGVRAISKAYGGMIMDTEFCIDEYDRLWFVQARPETRWNEELEKHPHTIFMRRLEVDPSALSEVEVILEGNGASRGAGQGTVKFLRSALELNKISKGDVLAAERTDPDMVPGMRIASAILADAGGDTSHAAITSRELGIPAIIGIQKLEVLRSLDGQEVTVDASRGKVYRGLVPLVEVGGEIDTSKLPTTKTKVGLILADVGQAMFLSRLRDVPDFEVGLLRAEFMLGNIGVHPLALEAYDKGTLLPIVERKLAELENGLVKIIKEQLSSGVVTLDLKLRKYVGIITGLKQKVKELTEIEGSKGTEEVLAIHRQIREFDHKWDQYLDKATKYLELLKTSVDLKEHIAAILGYKEELASLIGKDPETVQRRQEIEDKINVVYHRVKDEPYVQEVLTKIKEMRDKVALNTGYKQQMDEVRELPQKIRNILRAKGYRSGKELYVQTLAQGLGLFAMAFYGKPIIYRTTDYKSNEYRNLVGGSLFEEHEDNPMLGYRGVSRGIHDWELEAFKLARGAYGGKNLHLMLPFVRTLEEARSMKRYLSDVHQLRSGEDGLKLVLMSEIPSNAILAKNFIQEFDGFSIGSNDMTQLVLGTDRDNARLRHIYDEEDPAVVWAILVTIFTGQKYGKKVGFCGQGVSNSKIIRGLVCIAGIVSASVVPDTYAQTKFDIAEVERENIPLRELGKWLKTQHLTRLQDLLKQENYEHIAKKCSSAKDLMDWYEGELARLHEQVHSNLGTEKEEFYRQELDKFRKTFHKPVIYANWDWDKTVLDALHQAGFNSFEEQEKALEEQRKHVW</sequence>
<dbReference type="OrthoDB" id="9765468at2"/>
<comment type="similarity">
    <text evidence="4">Belongs to the PEP-utilizing enzyme family.</text>
</comment>
<dbReference type="GO" id="GO:0005524">
    <property type="term" value="F:ATP binding"/>
    <property type="evidence" value="ECO:0007669"/>
    <property type="project" value="UniProtKB-KW"/>
</dbReference>
<evidence type="ECO:0000256" key="10">
    <source>
        <dbReference type="ARBA" id="ARBA00022777"/>
    </source>
</evidence>
<evidence type="ECO:0000256" key="8">
    <source>
        <dbReference type="ARBA" id="ARBA00022723"/>
    </source>
</evidence>
<dbReference type="GO" id="GO:0046872">
    <property type="term" value="F:metal ion binding"/>
    <property type="evidence" value="ECO:0007669"/>
    <property type="project" value="UniProtKB-KW"/>
</dbReference>
<keyword evidence="7" id="KW-0808">Transferase</keyword>
<proteinExistence type="inferred from homology"/>
<feature type="domain" description="PEP-utilising enzyme mobile" evidence="16">
    <location>
        <begin position="510"/>
        <end position="581"/>
    </location>
</feature>
<dbReference type="Pfam" id="PF02896">
    <property type="entry name" value="PEP-utilizers_C"/>
    <property type="match status" value="1"/>
</dbReference>
<dbReference type="RefSeq" id="WP_092065498.1">
    <property type="nucleotide sequence ID" value="NZ_FNIN01000007.1"/>
</dbReference>
<evidence type="ECO:0000256" key="6">
    <source>
        <dbReference type="ARBA" id="ARBA00021623"/>
    </source>
</evidence>
<dbReference type="Gene3D" id="3.20.20.60">
    <property type="entry name" value="Phosphoenolpyruvate-binding domains"/>
    <property type="match status" value="1"/>
</dbReference>
<dbReference type="InterPro" id="IPR008279">
    <property type="entry name" value="PEP-util_enz_mobile_dom"/>
</dbReference>
<evidence type="ECO:0000259" key="17">
    <source>
        <dbReference type="Pfam" id="PF01326"/>
    </source>
</evidence>
<dbReference type="InterPro" id="IPR000121">
    <property type="entry name" value="PEP_util_C"/>
</dbReference>
<evidence type="ECO:0000313" key="20">
    <source>
        <dbReference type="Proteomes" id="UP000199602"/>
    </source>
</evidence>
<evidence type="ECO:0000256" key="12">
    <source>
        <dbReference type="ARBA" id="ARBA00022842"/>
    </source>
</evidence>
<dbReference type="InterPro" id="IPR015813">
    <property type="entry name" value="Pyrv/PenolPyrv_kinase-like_dom"/>
</dbReference>
<comment type="pathway">
    <text evidence="3">Carbohydrate biosynthesis; gluconeogenesis.</text>
</comment>
<evidence type="ECO:0000256" key="11">
    <source>
        <dbReference type="ARBA" id="ARBA00022840"/>
    </source>
</evidence>
<evidence type="ECO:0000313" key="19">
    <source>
        <dbReference type="EMBL" id="SDN79391.1"/>
    </source>
</evidence>
<comment type="cofactor">
    <cofactor evidence="1">
        <name>Mg(2+)</name>
        <dbReference type="ChEBI" id="CHEBI:18420"/>
    </cofactor>
</comment>
<feature type="compositionally biased region" description="Basic and acidic residues" evidence="15">
    <location>
        <begin position="1"/>
        <end position="10"/>
    </location>
</feature>
<evidence type="ECO:0000256" key="7">
    <source>
        <dbReference type="ARBA" id="ARBA00022679"/>
    </source>
</evidence>
<evidence type="ECO:0000256" key="14">
    <source>
        <dbReference type="ARBA" id="ARBA00047700"/>
    </source>
</evidence>
<dbReference type="SUPFAM" id="SSF51621">
    <property type="entry name" value="Phosphoenolpyruvate/pyruvate domain"/>
    <property type="match status" value="1"/>
</dbReference>
<evidence type="ECO:0000256" key="15">
    <source>
        <dbReference type="SAM" id="MobiDB-lite"/>
    </source>
</evidence>
<evidence type="ECO:0000259" key="18">
    <source>
        <dbReference type="Pfam" id="PF02896"/>
    </source>
</evidence>
<comment type="function">
    <text evidence="2">Catalyzes the phosphorylation of pyruvate to phosphoenolpyruvate.</text>
</comment>
<dbReference type="PANTHER" id="PTHR43030:SF1">
    <property type="entry name" value="PHOSPHOENOLPYRUVATE SYNTHASE"/>
    <property type="match status" value="1"/>
</dbReference>
<protein>
    <recommendedName>
        <fullName evidence="6">Phosphoenolpyruvate synthase</fullName>
        <ecNumber evidence="5">2.7.9.2</ecNumber>
    </recommendedName>
    <alternativeName>
        <fullName evidence="13">Pyruvate, water dikinase</fullName>
    </alternativeName>
</protein>
<evidence type="ECO:0000256" key="5">
    <source>
        <dbReference type="ARBA" id="ARBA00011996"/>
    </source>
</evidence>
<dbReference type="InterPro" id="IPR002192">
    <property type="entry name" value="PPDK_AMP/ATP-bd"/>
</dbReference>
<dbReference type="InterPro" id="IPR006319">
    <property type="entry name" value="PEP_synth"/>
</dbReference>
<keyword evidence="19" id="KW-0670">Pyruvate</keyword>
<dbReference type="EC" id="2.7.9.2" evidence="5"/>
<comment type="catalytic activity">
    <reaction evidence="14">
        <text>pyruvate + ATP + H2O = phosphoenolpyruvate + AMP + phosphate + 2 H(+)</text>
        <dbReference type="Rhea" id="RHEA:11364"/>
        <dbReference type="ChEBI" id="CHEBI:15361"/>
        <dbReference type="ChEBI" id="CHEBI:15377"/>
        <dbReference type="ChEBI" id="CHEBI:15378"/>
        <dbReference type="ChEBI" id="CHEBI:30616"/>
        <dbReference type="ChEBI" id="CHEBI:43474"/>
        <dbReference type="ChEBI" id="CHEBI:58702"/>
        <dbReference type="ChEBI" id="CHEBI:456215"/>
        <dbReference type="EC" id="2.7.9.2"/>
    </reaction>
</comment>
<dbReference type="EMBL" id="FNIN01000007">
    <property type="protein sequence ID" value="SDN79391.1"/>
    <property type="molecule type" value="Genomic_DNA"/>
</dbReference>
<dbReference type="InterPro" id="IPR023151">
    <property type="entry name" value="PEP_util_CS"/>
</dbReference>
<dbReference type="AlphaFoldDB" id="A0A1H0EAM7"/>
<dbReference type="Gene3D" id="3.50.30.10">
    <property type="entry name" value="Phosphohistidine domain"/>
    <property type="match status" value="1"/>
</dbReference>
<dbReference type="PANTHER" id="PTHR43030">
    <property type="entry name" value="PHOSPHOENOLPYRUVATE SYNTHASE"/>
    <property type="match status" value="1"/>
</dbReference>
<evidence type="ECO:0000256" key="1">
    <source>
        <dbReference type="ARBA" id="ARBA00001946"/>
    </source>
</evidence>
<keyword evidence="12" id="KW-0460">Magnesium</keyword>
<keyword evidence="9" id="KW-0547">Nucleotide-binding</keyword>
<organism evidence="19 20">
    <name type="scientific">Desulfonauticus submarinus</name>
    <dbReference type="NCBI Taxonomy" id="206665"/>
    <lineage>
        <taxon>Bacteria</taxon>
        <taxon>Pseudomonadati</taxon>
        <taxon>Thermodesulfobacteriota</taxon>
        <taxon>Desulfovibrionia</taxon>
        <taxon>Desulfovibrionales</taxon>
        <taxon>Desulfonauticaceae</taxon>
        <taxon>Desulfonauticus</taxon>
    </lineage>
</organism>
<dbReference type="UniPathway" id="UPA00138"/>
<dbReference type="InterPro" id="IPR036637">
    <property type="entry name" value="Phosphohistidine_dom_sf"/>
</dbReference>
<keyword evidence="10 19" id="KW-0418">Kinase</keyword>
<dbReference type="GO" id="GO:0006094">
    <property type="term" value="P:gluconeogenesis"/>
    <property type="evidence" value="ECO:0007669"/>
    <property type="project" value="UniProtKB-UniPathway"/>
</dbReference>
<evidence type="ECO:0000256" key="4">
    <source>
        <dbReference type="ARBA" id="ARBA00007837"/>
    </source>
</evidence>
<accession>A0A1H0EAM7</accession>
<dbReference type="InterPro" id="IPR013815">
    <property type="entry name" value="ATP_grasp_subdomain_1"/>
</dbReference>
<dbReference type="Proteomes" id="UP000199602">
    <property type="component" value="Unassembled WGS sequence"/>
</dbReference>
<evidence type="ECO:0000256" key="9">
    <source>
        <dbReference type="ARBA" id="ARBA00022741"/>
    </source>
</evidence>
<dbReference type="SUPFAM" id="SSF56059">
    <property type="entry name" value="Glutathione synthetase ATP-binding domain-like"/>
    <property type="match status" value="1"/>
</dbReference>
<dbReference type="PROSITE" id="PS00742">
    <property type="entry name" value="PEP_ENZYMES_2"/>
    <property type="match status" value="1"/>
</dbReference>
<feature type="domain" description="PEP-utilising enzyme C-terminal" evidence="18">
    <location>
        <begin position="855"/>
        <end position="1085"/>
    </location>
</feature>
<evidence type="ECO:0000256" key="2">
    <source>
        <dbReference type="ARBA" id="ARBA00002988"/>
    </source>
</evidence>
<evidence type="ECO:0000256" key="3">
    <source>
        <dbReference type="ARBA" id="ARBA00004742"/>
    </source>
</evidence>
<dbReference type="GO" id="GO:0008986">
    <property type="term" value="F:pyruvate, water dikinase activity"/>
    <property type="evidence" value="ECO:0007669"/>
    <property type="project" value="UniProtKB-EC"/>
</dbReference>
<keyword evidence="8" id="KW-0479">Metal-binding</keyword>
<dbReference type="SUPFAM" id="SSF52009">
    <property type="entry name" value="Phosphohistidine domain"/>
    <property type="match status" value="1"/>
</dbReference>
<name>A0A1H0EAM7_9BACT</name>
<feature type="region of interest" description="Disordered" evidence="15">
    <location>
        <begin position="1"/>
        <end position="20"/>
    </location>
</feature>
<feature type="domain" description="Pyruvate phosphate dikinase AMP/ATP-binding" evidence="17">
    <location>
        <begin position="61"/>
        <end position="467"/>
    </location>
</feature>